<reference evidence="2 3" key="1">
    <citation type="submission" date="2024-05" db="EMBL/GenBank/DDBJ databases">
        <title>Roseateles sp. DJS-2-20 16S ribosomal RNA gene Genome sequencing and assembly.</title>
        <authorList>
            <person name="Woo H."/>
        </authorList>
    </citation>
    <scope>NUCLEOTIDE SEQUENCE [LARGE SCALE GENOMIC DNA]</scope>
    <source>
        <strain evidence="2 3">DJS-2-20</strain>
    </source>
</reference>
<dbReference type="RefSeq" id="WP_347706584.1">
    <property type="nucleotide sequence ID" value="NZ_JBDPZD010000011.1"/>
</dbReference>
<dbReference type="EMBL" id="JBDPZD010000011">
    <property type="protein sequence ID" value="MEO3693770.1"/>
    <property type="molecule type" value="Genomic_DNA"/>
</dbReference>
<dbReference type="SUPFAM" id="SSF88723">
    <property type="entry name" value="PIN domain-like"/>
    <property type="match status" value="1"/>
</dbReference>
<organism evidence="2 3">
    <name type="scientific">Roseateles paludis</name>
    <dbReference type="NCBI Taxonomy" id="3145238"/>
    <lineage>
        <taxon>Bacteria</taxon>
        <taxon>Pseudomonadati</taxon>
        <taxon>Pseudomonadota</taxon>
        <taxon>Betaproteobacteria</taxon>
        <taxon>Burkholderiales</taxon>
        <taxon>Sphaerotilaceae</taxon>
        <taxon>Roseateles</taxon>
    </lineage>
</organism>
<evidence type="ECO:0000313" key="2">
    <source>
        <dbReference type="EMBL" id="MEO3693770.1"/>
    </source>
</evidence>
<evidence type="ECO:0000313" key="3">
    <source>
        <dbReference type="Proteomes" id="UP001495147"/>
    </source>
</evidence>
<gene>
    <name evidence="2" type="ORF">ABDJ85_20025</name>
</gene>
<dbReference type="InterPro" id="IPR002850">
    <property type="entry name" value="PIN_toxin-like"/>
</dbReference>
<dbReference type="PANTHER" id="PTHR34610:SF3">
    <property type="entry name" value="SSL7007 PROTEIN"/>
    <property type="match status" value="1"/>
</dbReference>
<dbReference type="InterPro" id="IPR002716">
    <property type="entry name" value="PIN_dom"/>
</dbReference>
<dbReference type="Pfam" id="PF13470">
    <property type="entry name" value="PIN_3"/>
    <property type="match status" value="1"/>
</dbReference>
<dbReference type="NCBIfam" id="TIGR00305">
    <property type="entry name" value="putative toxin-antitoxin system toxin component, PIN family"/>
    <property type="match status" value="1"/>
</dbReference>
<evidence type="ECO:0000259" key="1">
    <source>
        <dbReference type="Pfam" id="PF13470"/>
    </source>
</evidence>
<sequence length="155" mass="16768">MPPTAIPNATSPTATAPTVVIDTQVLLDWLVFSDPSTAGLVAAIEAGQVVWIAEDGGLAELRHVAQGRALAAYLPSLGRIDEAIARHCRRLPTPLARACGLICRDADDQRFIDLAITAQARWLITRDKDLLALRKRACAKGLRVLRVPDWSLDTP</sequence>
<feature type="domain" description="PIN" evidence="1">
    <location>
        <begin position="19"/>
        <end position="129"/>
    </location>
</feature>
<protein>
    <submittedName>
        <fullName evidence="2">Toxin-antitoxin system toxin component, PIN family</fullName>
    </submittedName>
</protein>
<proteinExistence type="predicted"/>
<name>A0ABV0G7V9_9BURK</name>
<dbReference type="Proteomes" id="UP001495147">
    <property type="component" value="Unassembled WGS sequence"/>
</dbReference>
<accession>A0ABV0G7V9</accession>
<dbReference type="InterPro" id="IPR029060">
    <property type="entry name" value="PIN-like_dom_sf"/>
</dbReference>
<keyword evidence="3" id="KW-1185">Reference proteome</keyword>
<comment type="caution">
    <text evidence="2">The sequence shown here is derived from an EMBL/GenBank/DDBJ whole genome shotgun (WGS) entry which is preliminary data.</text>
</comment>
<dbReference type="PANTHER" id="PTHR34610">
    <property type="entry name" value="SSL7007 PROTEIN"/>
    <property type="match status" value="1"/>
</dbReference>